<accession>A0A1G7RT22</accession>
<evidence type="ECO:0000256" key="5">
    <source>
        <dbReference type="ARBA" id="ARBA00022801"/>
    </source>
</evidence>
<reference evidence="9 10" key="1">
    <citation type="submission" date="2016-10" db="EMBL/GenBank/DDBJ databases">
        <authorList>
            <person name="Varghese N."/>
            <person name="Submissions S."/>
        </authorList>
    </citation>
    <scope>NUCLEOTIDE SEQUENCE</scope>
    <source>
        <strain evidence="9">BP1-145</strain>
        <strain evidence="10">BP1-148</strain>
    </source>
</reference>
<proteinExistence type="inferred from homology"/>
<dbReference type="InterPro" id="IPR014721">
    <property type="entry name" value="Ribsml_uS5_D2-typ_fold_subgr"/>
</dbReference>
<keyword evidence="2 7" id="KW-0819">tRNA processing</keyword>
<dbReference type="GO" id="GO:0000049">
    <property type="term" value="F:tRNA binding"/>
    <property type="evidence" value="ECO:0007669"/>
    <property type="project" value="UniProtKB-UniRule"/>
</dbReference>
<dbReference type="Pfam" id="PF00825">
    <property type="entry name" value="Ribonuclease_P"/>
    <property type="match status" value="1"/>
</dbReference>
<dbReference type="InterPro" id="IPR020568">
    <property type="entry name" value="Ribosomal_Su5_D2-typ_SF"/>
</dbReference>
<dbReference type="STRING" id="645274.SAMN04487901_10188"/>
<dbReference type="GO" id="GO:0042781">
    <property type="term" value="F:3'-tRNA processing endoribonuclease activity"/>
    <property type="evidence" value="ECO:0007669"/>
    <property type="project" value="TreeGrafter"/>
</dbReference>
<keyword evidence="4 7" id="KW-0255">Endonuclease</keyword>
<evidence type="ECO:0000256" key="2">
    <source>
        <dbReference type="ARBA" id="ARBA00022694"/>
    </source>
</evidence>
<dbReference type="OrthoDB" id="1524972at2"/>
<evidence type="ECO:0000256" key="4">
    <source>
        <dbReference type="ARBA" id="ARBA00022759"/>
    </source>
</evidence>
<comment type="subunit">
    <text evidence="7">Consists of a catalytic RNA component (M1 or rnpB) and a protein subunit.</text>
</comment>
<dbReference type="GO" id="GO:0030677">
    <property type="term" value="C:ribonuclease P complex"/>
    <property type="evidence" value="ECO:0007669"/>
    <property type="project" value="TreeGrafter"/>
</dbReference>
<dbReference type="AlphaFoldDB" id="A0A1H0GEP7"/>
<dbReference type="EMBL" id="FNCQ01000001">
    <property type="protein sequence ID" value="SDG13938.1"/>
    <property type="molecule type" value="Genomic_DNA"/>
</dbReference>
<dbReference type="InterPro" id="IPR000100">
    <property type="entry name" value="RNase_P"/>
</dbReference>
<dbReference type="InterPro" id="IPR020539">
    <property type="entry name" value="RNase_P_CS"/>
</dbReference>
<dbReference type="EC" id="3.1.26.5" evidence="7"/>
<evidence type="ECO:0000256" key="7">
    <source>
        <dbReference type="HAMAP-Rule" id="MF_00227"/>
    </source>
</evidence>
<dbReference type="GO" id="GO:0004526">
    <property type="term" value="F:ribonuclease P activity"/>
    <property type="evidence" value="ECO:0007669"/>
    <property type="project" value="UniProtKB-UniRule"/>
</dbReference>
<comment type="function">
    <text evidence="1 7">RNaseP catalyzes the removal of the 5'-leader sequence from pre-tRNA to produce the mature 5'-terminus. It can also cleave other RNA substrates such as 4.5S RNA. The protein component plays an auxiliary but essential role in vivo by binding to the 5'-leader sequence and broadening the substrate specificity of the ribozyme.</text>
</comment>
<protein>
    <recommendedName>
        <fullName evidence="7">Ribonuclease P protein component</fullName>
        <shortName evidence="7">RNase P protein</shortName>
        <shortName evidence="7">RNaseP protein</shortName>
        <ecNumber evidence="7">3.1.26.5</ecNumber>
    </recommendedName>
    <alternativeName>
        <fullName evidence="7">Protein C5</fullName>
    </alternativeName>
</protein>
<evidence type="ECO:0000313" key="8">
    <source>
        <dbReference type="EMBL" id="SDG13938.1"/>
    </source>
</evidence>
<dbReference type="Gene3D" id="3.30.230.10">
    <property type="match status" value="1"/>
</dbReference>
<accession>A0A1H0GEP7</accession>
<evidence type="ECO:0000313" key="11">
    <source>
        <dbReference type="Proteomes" id="UP000199134"/>
    </source>
</evidence>
<dbReference type="PROSITE" id="PS00648">
    <property type="entry name" value="RIBONUCLEASE_P"/>
    <property type="match status" value="1"/>
</dbReference>
<dbReference type="EMBL" id="FNIW01000008">
    <property type="protein sequence ID" value="SDO05219.1"/>
    <property type="molecule type" value="Genomic_DNA"/>
</dbReference>
<evidence type="ECO:0000256" key="3">
    <source>
        <dbReference type="ARBA" id="ARBA00022722"/>
    </source>
</evidence>
<dbReference type="PANTHER" id="PTHR33992:SF1">
    <property type="entry name" value="RIBONUCLEASE P PROTEIN COMPONENT"/>
    <property type="match status" value="1"/>
</dbReference>
<keyword evidence="3 7" id="KW-0540">Nuclease</keyword>
<dbReference type="PANTHER" id="PTHR33992">
    <property type="entry name" value="RIBONUCLEASE P PROTEIN COMPONENT"/>
    <property type="match status" value="1"/>
</dbReference>
<dbReference type="HAMAP" id="MF_00227">
    <property type="entry name" value="RNase_P"/>
    <property type="match status" value="1"/>
</dbReference>
<dbReference type="SUPFAM" id="SSF54211">
    <property type="entry name" value="Ribosomal protein S5 domain 2-like"/>
    <property type="match status" value="1"/>
</dbReference>
<dbReference type="Proteomes" id="UP000199134">
    <property type="component" value="Unassembled WGS sequence"/>
</dbReference>
<gene>
    <name evidence="7" type="primary">rnpA</name>
    <name evidence="9" type="ORF">SAMN04487900_10891</name>
    <name evidence="8" type="ORF">SAMN04487901_10188</name>
</gene>
<dbReference type="RefSeq" id="WP_091813466.1">
    <property type="nucleotide sequence ID" value="NZ_CP091792.1"/>
</dbReference>
<name>A0A1H0GEP7_9BACT</name>
<comment type="similarity">
    <text evidence="7">Belongs to the RnpA family.</text>
</comment>
<dbReference type="Proteomes" id="UP000198779">
    <property type="component" value="Unassembled WGS sequence"/>
</dbReference>
<comment type="catalytic activity">
    <reaction evidence="7">
        <text>Endonucleolytic cleavage of RNA, removing 5'-extranucleotides from tRNA precursor.</text>
        <dbReference type="EC" id="3.1.26.5"/>
    </reaction>
</comment>
<sequence length="131" mass="15170">MTAPARFQKQERIVSQKLIEELFGGGQSHTLAAFPLRAVYMQQERQDRSEPVKVLISVPKKRLHHAVDRNRAKRQVREAYRLQKQVLIEKIPEGKAIDIAFIWLSDRPCPTAEISHKVCSLLERIAKKIVY</sequence>
<reference evidence="8 11" key="2">
    <citation type="submission" date="2016-10" db="EMBL/GenBank/DDBJ databases">
        <authorList>
            <person name="de Groot N.N."/>
        </authorList>
    </citation>
    <scope>NUCLEOTIDE SEQUENCE [LARGE SCALE GENOMIC DNA]</scope>
    <source>
        <strain evidence="11">BP1-145</strain>
        <strain evidence="8">BP1-148</strain>
    </source>
</reference>
<keyword evidence="6 7" id="KW-0694">RNA-binding</keyword>
<keyword evidence="5 7" id="KW-0378">Hydrolase</keyword>
<keyword evidence="10" id="KW-1185">Reference proteome</keyword>
<dbReference type="GO" id="GO:0001682">
    <property type="term" value="P:tRNA 5'-leader removal"/>
    <property type="evidence" value="ECO:0007669"/>
    <property type="project" value="UniProtKB-UniRule"/>
</dbReference>
<evidence type="ECO:0000256" key="6">
    <source>
        <dbReference type="ARBA" id="ARBA00022884"/>
    </source>
</evidence>
<evidence type="ECO:0000256" key="1">
    <source>
        <dbReference type="ARBA" id="ARBA00002663"/>
    </source>
</evidence>
<evidence type="ECO:0000313" key="9">
    <source>
        <dbReference type="EMBL" id="SDO05219.1"/>
    </source>
</evidence>
<evidence type="ECO:0000313" key="10">
    <source>
        <dbReference type="Proteomes" id="UP000198779"/>
    </source>
</evidence>
<organism evidence="9 11">
    <name type="scientific">Prevotella communis</name>
    <dbReference type="NCBI Taxonomy" id="2913614"/>
    <lineage>
        <taxon>Bacteria</taxon>
        <taxon>Pseudomonadati</taxon>
        <taxon>Bacteroidota</taxon>
        <taxon>Bacteroidia</taxon>
        <taxon>Bacteroidales</taxon>
        <taxon>Prevotellaceae</taxon>
        <taxon>Prevotella</taxon>
    </lineage>
</organism>